<comment type="caution">
    <text evidence="3">The sequence shown here is derived from an EMBL/GenBank/DDBJ whole genome shotgun (WGS) entry which is preliminary data.</text>
</comment>
<sequence>MQFSACNFERTTVPCVQQHRHATGVEMRVLVTIVRPIVTGVLAILPVLLTILVIGWFAAYVGAFLGPDSWFGISVSQLGAFMVDDRLAYLIGIAIVMAGLYALGILVQSRLRTVWSTFFDETIGRIPLIGTIYKTITRFVQLLERRDDVDVKAMSPVWCFFSDERRTAVLGLMPSDEPVQIEGKDYRIVMVPTAPVPFGGGLFFLPAEWVRPADFGVEGLTNIYVSMGVTAPDYMKRIRHPQHPQGAAPRLVKREDEQDREHEAPPIAVPGADTSKD</sequence>
<evidence type="ECO:0000256" key="2">
    <source>
        <dbReference type="SAM" id="Phobius"/>
    </source>
</evidence>
<feature type="region of interest" description="Disordered" evidence="1">
    <location>
        <begin position="240"/>
        <end position="277"/>
    </location>
</feature>
<accession>A0A8B2NJ39</accession>
<dbReference type="Proteomes" id="UP000249590">
    <property type="component" value="Unassembled WGS sequence"/>
</dbReference>
<protein>
    <recommendedName>
        <fullName evidence="5">DUF502 domain-containing protein</fullName>
    </recommendedName>
</protein>
<evidence type="ECO:0008006" key="5">
    <source>
        <dbReference type="Google" id="ProtNLM"/>
    </source>
</evidence>
<reference evidence="3 4" key="1">
    <citation type="submission" date="2018-05" db="EMBL/GenBank/DDBJ databases">
        <title>Acuticoccus sediminis sp. nov., isolated from deep-sea sediment of Indian Ocean.</title>
        <authorList>
            <person name="Liu X."/>
            <person name="Lai Q."/>
            <person name="Du Y."/>
            <person name="Sun F."/>
            <person name="Zhang X."/>
            <person name="Wang S."/>
            <person name="Shao Z."/>
        </authorList>
    </citation>
    <scope>NUCLEOTIDE SEQUENCE [LARGE SCALE GENOMIC DNA]</scope>
    <source>
        <strain evidence="3 4">PTG4-2</strain>
    </source>
</reference>
<dbReference type="InterPro" id="IPR007462">
    <property type="entry name" value="COV1-like"/>
</dbReference>
<feature type="transmembrane region" description="Helical" evidence="2">
    <location>
        <begin position="86"/>
        <end position="107"/>
    </location>
</feature>
<evidence type="ECO:0000313" key="3">
    <source>
        <dbReference type="EMBL" id="RAH99395.1"/>
    </source>
</evidence>
<evidence type="ECO:0000313" key="4">
    <source>
        <dbReference type="Proteomes" id="UP000249590"/>
    </source>
</evidence>
<feature type="compositionally biased region" description="Basic and acidic residues" evidence="1">
    <location>
        <begin position="252"/>
        <end position="264"/>
    </location>
</feature>
<keyword evidence="4" id="KW-1185">Reference proteome</keyword>
<dbReference type="PANTHER" id="PTHR31876:SF26">
    <property type="entry name" value="PROTEIN LIKE COV 2"/>
    <property type="match status" value="1"/>
</dbReference>
<feature type="transmembrane region" description="Helical" evidence="2">
    <location>
        <begin position="37"/>
        <end position="66"/>
    </location>
</feature>
<dbReference type="Pfam" id="PF04367">
    <property type="entry name" value="DUF502"/>
    <property type="match status" value="1"/>
</dbReference>
<dbReference type="EMBL" id="QHHQ01000005">
    <property type="protein sequence ID" value="RAH99395.1"/>
    <property type="molecule type" value="Genomic_DNA"/>
</dbReference>
<name>A0A8B2NJ39_9HYPH</name>
<proteinExistence type="predicted"/>
<keyword evidence="2" id="KW-0812">Transmembrane</keyword>
<dbReference type="AlphaFoldDB" id="A0A8B2NJ39"/>
<keyword evidence="2" id="KW-1133">Transmembrane helix</keyword>
<evidence type="ECO:0000256" key="1">
    <source>
        <dbReference type="SAM" id="MobiDB-lite"/>
    </source>
</evidence>
<dbReference type="PANTHER" id="PTHR31876">
    <property type="entry name" value="COV-LIKE PROTEIN 1"/>
    <property type="match status" value="1"/>
</dbReference>
<gene>
    <name evidence="3" type="ORF">DLJ53_22980</name>
</gene>
<organism evidence="3 4">
    <name type="scientific">Acuticoccus sediminis</name>
    <dbReference type="NCBI Taxonomy" id="2184697"/>
    <lineage>
        <taxon>Bacteria</taxon>
        <taxon>Pseudomonadati</taxon>
        <taxon>Pseudomonadota</taxon>
        <taxon>Alphaproteobacteria</taxon>
        <taxon>Hyphomicrobiales</taxon>
        <taxon>Amorphaceae</taxon>
        <taxon>Acuticoccus</taxon>
    </lineage>
</organism>
<keyword evidence="2" id="KW-0472">Membrane</keyword>